<evidence type="ECO:0000256" key="3">
    <source>
        <dbReference type="ARBA" id="ARBA00022634"/>
    </source>
</evidence>
<dbReference type="InterPro" id="IPR027417">
    <property type="entry name" value="P-loop_NTPase"/>
</dbReference>
<dbReference type="PANTHER" id="PTHR11441">
    <property type="entry name" value="THYMIDINE KINASE"/>
    <property type="match status" value="1"/>
</dbReference>
<dbReference type="PANTHER" id="PTHR11441:SF12">
    <property type="entry name" value="THYMIDINE KINASE A"/>
    <property type="match status" value="1"/>
</dbReference>
<dbReference type="GO" id="GO:0046104">
    <property type="term" value="P:thymidine metabolic process"/>
    <property type="evidence" value="ECO:0007669"/>
    <property type="project" value="TreeGrafter"/>
</dbReference>
<proteinExistence type="inferred from homology"/>
<comment type="catalytic activity">
    <reaction evidence="8">
        <text>thymidine + ATP = dTMP + ADP + H(+)</text>
        <dbReference type="Rhea" id="RHEA:19129"/>
        <dbReference type="ChEBI" id="CHEBI:15378"/>
        <dbReference type="ChEBI" id="CHEBI:17748"/>
        <dbReference type="ChEBI" id="CHEBI:30616"/>
        <dbReference type="ChEBI" id="CHEBI:63528"/>
        <dbReference type="ChEBI" id="CHEBI:456216"/>
        <dbReference type="EC" id="2.7.1.21"/>
    </reaction>
</comment>
<keyword evidence="4 8" id="KW-0808">Transferase</keyword>
<keyword evidence="5 8" id="KW-0547">Nucleotide-binding</keyword>
<dbReference type="EMBL" id="OY731405">
    <property type="protein sequence ID" value="CAJ1971809.1"/>
    <property type="molecule type" value="Genomic_DNA"/>
</dbReference>
<evidence type="ECO:0000256" key="4">
    <source>
        <dbReference type="ARBA" id="ARBA00022679"/>
    </source>
</evidence>
<dbReference type="GO" id="GO:0071897">
    <property type="term" value="P:DNA biosynthetic process"/>
    <property type="evidence" value="ECO:0007669"/>
    <property type="project" value="UniProtKB-KW"/>
</dbReference>
<gene>
    <name evidence="10" type="ORF">AYBTSS11_LOCUS23814</name>
</gene>
<dbReference type="AlphaFoldDB" id="A0AA86SVU2"/>
<reference evidence="10" key="1">
    <citation type="submission" date="2023-10" db="EMBL/GenBank/DDBJ databases">
        <authorList>
            <person name="Domelevo Entfellner J.-B."/>
        </authorList>
    </citation>
    <scope>NUCLEOTIDE SEQUENCE</scope>
</reference>
<comment type="similarity">
    <text evidence="1 9">Belongs to the thymidine kinase family.</text>
</comment>
<dbReference type="SUPFAM" id="SSF52540">
    <property type="entry name" value="P-loop containing nucleoside triphosphate hydrolases"/>
    <property type="match status" value="1"/>
</dbReference>
<keyword evidence="7 8" id="KW-0067">ATP-binding</keyword>
<keyword evidence="11" id="KW-1185">Reference proteome</keyword>
<evidence type="ECO:0000256" key="2">
    <source>
        <dbReference type="ARBA" id="ARBA00012118"/>
    </source>
</evidence>
<evidence type="ECO:0000256" key="9">
    <source>
        <dbReference type="RuleBase" id="RU004165"/>
    </source>
</evidence>
<dbReference type="Gramene" id="rna-AYBTSS11_LOCUS23814">
    <property type="protein sequence ID" value="CAJ1971809.1"/>
    <property type="gene ID" value="gene-AYBTSS11_LOCUS23814"/>
</dbReference>
<evidence type="ECO:0000313" key="10">
    <source>
        <dbReference type="EMBL" id="CAJ1971809.1"/>
    </source>
</evidence>
<evidence type="ECO:0000313" key="11">
    <source>
        <dbReference type="Proteomes" id="UP001189624"/>
    </source>
</evidence>
<sequence length="146" mass="16824">MLLWVHVCWQGHCPSSWHEIRAQRCQECGDLKSSKDTRYATDSVVARDGIKSPCWTSPDLLSFRDKYGYDAYQKLDAIGIDKAQFFRTYMSFGAKLLMKMLTACELCGKPKLLRGLFSNFKLFKLTPILSQLQMFKGHWKLASMLV</sequence>
<dbReference type="Gene3D" id="3.40.50.300">
    <property type="entry name" value="P-loop containing nucleotide triphosphate hydrolases"/>
    <property type="match status" value="1"/>
</dbReference>
<accession>A0AA86SVU2</accession>
<evidence type="ECO:0000256" key="5">
    <source>
        <dbReference type="ARBA" id="ARBA00022741"/>
    </source>
</evidence>
<evidence type="ECO:0000256" key="7">
    <source>
        <dbReference type="ARBA" id="ARBA00022840"/>
    </source>
</evidence>
<organism evidence="10 11">
    <name type="scientific">Sphenostylis stenocarpa</name>
    <dbReference type="NCBI Taxonomy" id="92480"/>
    <lineage>
        <taxon>Eukaryota</taxon>
        <taxon>Viridiplantae</taxon>
        <taxon>Streptophyta</taxon>
        <taxon>Embryophyta</taxon>
        <taxon>Tracheophyta</taxon>
        <taxon>Spermatophyta</taxon>
        <taxon>Magnoliopsida</taxon>
        <taxon>eudicotyledons</taxon>
        <taxon>Gunneridae</taxon>
        <taxon>Pentapetalae</taxon>
        <taxon>rosids</taxon>
        <taxon>fabids</taxon>
        <taxon>Fabales</taxon>
        <taxon>Fabaceae</taxon>
        <taxon>Papilionoideae</taxon>
        <taxon>50 kb inversion clade</taxon>
        <taxon>NPAAA clade</taxon>
        <taxon>indigoferoid/millettioid clade</taxon>
        <taxon>Phaseoleae</taxon>
        <taxon>Sphenostylis</taxon>
    </lineage>
</organism>
<evidence type="ECO:0000256" key="1">
    <source>
        <dbReference type="ARBA" id="ARBA00007587"/>
    </source>
</evidence>
<name>A0AA86SVU2_9FABA</name>
<keyword evidence="3 8" id="KW-0237">DNA synthesis</keyword>
<dbReference type="GO" id="GO:0004797">
    <property type="term" value="F:thymidine kinase activity"/>
    <property type="evidence" value="ECO:0007669"/>
    <property type="project" value="UniProtKB-EC"/>
</dbReference>
<dbReference type="EC" id="2.7.1.21" evidence="2 8"/>
<dbReference type="Pfam" id="PF00265">
    <property type="entry name" value="TK"/>
    <property type="match status" value="1"/>
</dbReference>
<keyword evidence="6 8" id="KW-0418">Kinase</keyword>
<dbReference type="InterPro" id="IPR001267">
    <property type="entry name" value="Thymidine_kinase"/>
</dbReference>
<evidence type="ECO:0000256" key="8">
    <source>
        <dbReference type="RuleBase" id="RU000544"/>
    </source>
</evidence>
<dbReference type="Proteomes" id="UP001189624">
    <property type="component" value="Chromosome 8"/>
</dbReference>
<protein>
    <recommendedName>
        <fullName evidence="2 8">Thymidine kinase</fullName>
        <ecNumber evidence="2 8">2.7.1.21</ecNumber>
    </recommendedName>
</protein>
<evidence type="ECO:0000256" key="6">
    <source>
        <dbReference type="ARBA" id="ARBA00022777"/>
    </source>
</evidence>
<dbReference type="GO" id="GO:0005524">
    <property type="term" value="F:ATP binding"/>
    <property type="evidence" value="ECO:0007669"/>
    <property type="project" value="UniProtKB-KW"/>
</dbReference>